<sequence length="76" mass="8857">MDSDRAYQYQEFTKNKVKKRKLKIIRQGPKIQDEGVVLESEETNQANKDKMECEEQKVSDELMSERHGSAKPNAEL</sequence>
<organism evidence="2 3">
    <name type="scientific">Saguinus oedipus</name>
    <name type="common">Cotton-top tamarin</name>
    <name type="synonym">Oedipomidas oedipus</name>
    <dbReference type="NCBI Taxonomy" id="9490"/>
    <lineage>
        <taxon>Eukaryota</taxon>
        <taxon>Metazoa</taxon>
        <taxon>Chordata</taxon>
        <taxon>Craniata</taxon>
        <taxon>Vertebrata</taxon>
        <taxon>Euteleostomi</taxon>
        <taxon>Mammalia</taxon>
        <taxon>Eutheria</taxon>
        <taxon>Euarchontoglires</taxon>
        <taxon>Primates</taxon>
        <taxon>Haplorrhini</taxon>
        <taxon>Platyrrhini</taxon>
        <taxon>Cebidae</taxon>
        <taxon>Callitrichinae</taxon>
        <taxon>Saguinus</taxon>
    </lineage>
</organism>
<keyword evidence="3" id="KW-1185">Reference proteome</keyword>
<evidence type="ECO:0000256" key="1">
    <source>
        <dbReference type="SAM" id="MobiDB-lite"/>
    </source>
</evidence>
<accession>A0ABQ9VIT5</accession>
<comment type="caution">
    <text evidence="2">The sequence shown here is derived from an EMBL/GenBank/DDBJ whole genome shotgun (WGS) entry which is preliminary data.</text>
</comment>
<reference evidence="2 3" key="1">
    <citation type="submission" date="2023-05" db="EMBL/GenBank/DDBJ databases">
        <title>B98-5 Cell Line De Novo Hybrid Assembly: An Optical Mapping Approach.</title>
        <authorList>
            <person name="Kananen K."/>
            <person name="Auerbach J.A."/>
            <person name="Kautto E."/>
            <person name="Blachly J.S."/>
        </authorList>
    </citation>
    <scope>NUCLEOTIDE SEQUENCE [LARGE SCALE GENOMIC DNA]</scope>
    <source>
        <strain evidence="2">B95-8</strain>
        <tissue evidence="2">Cell line</tissue>
    </source>
</reference>
<evidence type="ECO:0000313" key="2">
    <source>
        <dbReference type="EMBL" id="KAK2109286.1"/>
    </source>
</evidence>
<evidence type="ECO:0000313" key="3">
    <source>
        <dbReference type="Proteomes" id="UP001266305"/>
    </source>
</evidence>
<gene>
    <name evidence="2" type="primary">GPATCH2_1</name>
    <name evidence="2" type="ORF">P7K49_014451</name>
</gene>
<feature type="region of interest" description="Disordered" evidence="1">
    <location>
        <begin position="40"/>
        <end position="76"/>
    </location>
</feature>
<protein>
    <submittedName>
        <fullName evidence="2">G patch domain-containing protein 2</fullName>
    </submittedName>
</protein>
<dbReference type="Proteomes" id="UP001266305">
    <property type="component" value="Unassembled WGS sequence"/>
</dbReference>
<feature type="compositionally biased region" description="Basic and acidic residues" evidence="1">
    <location>
        <begin position="47"/>
        <end position="68"/>
    </location>
</feature>
<dbReference type="EMBL" id="JASSZA010000006">
    <property type="protein sequence ID" value="KAK2109286.1"/>
    <property type="molecule type" value="Genomic_DNA"/>
</dbReference>
<proteinExistence type="predicted"/>
<name>A0ABQ9VIT5_SAGOE</name>